<evidence type="ECO:0000256" key="13">
    <source>
        <dbReference type="ARBA" id="ARBA00022989"/>
    </source>
</evidence>
<evidence type="ECO:0000256" key="6">
    <source>
        <dbReference type="ARBA" id="ARBA00011972"/>
    </source>
</evidence>
<keyword evidence="15" id="KW-0472">Membrane</keyword>
<evidence type="ECO:0000256" key="12">
    <source>
        <dbReference type="ARBA" id="ARBA00022968"/>
    </source>
</evidence>
<dbReference type="GO" id="GO:0015012">
    <property type="term" value="P:heparan sulfate proteoglycan biosynthetic process"/>
    <property type="evidence" value="ECO:0007669"/>
    <property type="project" value="UniProtKB-UniPathway"/>
</dbReference>
<evidence type="ECO:0000256" key="15">
    <source>
        <dbReference type="ARBA" id="ARBA00023136"/>
    </source>
</evidence>
<evidence type="ECO:0000256" key="18">
    <source>
        <dbReference type="ARBA" id="ARBA00042865"/>
    </source>
</evidence>
<evidence type="ECO:0000256" key="9">
    <source>
        <dbReference type="ARBA" id="ARBA00022692"/>
    </source>
</evidence>
<protein>
    <recommendedName>
        <fullName evidence="6">protein xylosyltransferase</fullName>
        <ecNumber evidence="6">2.4.2.26</ecNumber>
    </recommendedName>
    <alternativeName>
        <fullName evidence="18">Peptide O-xylosyltransferase</fullName>
    </alternativeName>
</protein>
<feature type="chain" id="PRO_5032345382" description="protein xylosyltransferase" evidence="20">
    <location>
        <begin position="20"/>
        <end position="596"/>
    </location>
</feature>
<evidence type="ECO:0000313" key="21">
    <source>
        <dbReference type="EMBL" id="CAE8652583.1"/>
    </source>
</evidence>
<dbReference type="EMBL" id="CAJNNW010010917">
    <property type="protein sequence ID" value="CAE8652583.1"/>
    <property type="molecule type" value="Genomic_DNA"/>
</dbReference>
<dbReference type="EC" id="2.4.2.26" evidence="6"/>
<keyword evidence="11" id="KW-0256">Endoplasmic reticulum</keyword>
<evidence type="ECO:0000256" key="16">
    <source>
        <dbReference type="ARBA" id="ARBA00023157"/>
    </source>
</evidence>
<dbReference type="GO" id="GO:0030158">
    <property type="term" value="F:protein xylosyltransferase activity"/>
    <property type="evidence" value="ECO:0007669"/>
    <property type="project" value="UniProtKB-EC"/>
</dbReference>
<evidence type="ECO:0000256" key="7">
    <source>
        <dbReference type="ARBA" id="ARBA00022676"/>
    </source>
</evidence>
<dbReference type="Proteomes" id="UP000626109">
    <property type="component" value="Unassembled WGS sequence"/>
</dbReference>
<dbReference type="InterPro" id="IPR003406">
    <property type="entry name" value="Glyco_trans_14"/>
</dbReference>
<keyword evidence="13" id="KW-1133">Transmembrane helix</keyword>
<evidence type="ECO:0000256" key="2">
    <source>
        <dbReference type="ARBA" id="ARBA00004648"/>
    </source>
</evidence>
<proteinExistence type="inferred from homology"/>
<keyword evidence="12" id="KW-0735">Signal-anchor</keyword>
<dbReference type="UniPathway" id="UPA00756"/>
<evidence type="ECO:0000256" key="14">
    <source>
        <dbReference type="ARBA" id="ARBA00023034"/>
    </source>
</evidence>
<dbReference type="PANTHER" id="PTHR46025:SF3">
    <property type="entry name" value="XYLOSYLTRANSFERASE OXT"/>
    <property type="match status" value="1"/>
</dbReference>
<accession>A0A813IKC5</accession>
<keyword evidence="8" id="KW-0808">Transferase</keyword>
<dbReference type="InterPro" id="IPR043538">
    <property type="entry name" value="XYLT"/>
</dbReference>
<gene>
    <name evidence="21" type="ORF">PGLA2088_LOCUS9806</name>
</gene>
<comment type="subcellular location">
    <subcellularLocation>
        <location evidence="2">Endoplasmic reticulum membrane</location>
        <topology evidence="2">Single-pass type II membrane protein</topology>
    </subcellularLocation>
    <subcellularLocation>
        <location evidence="1">Golgi apparatus membrane</location>
        <topology evidence="1">Single-pass type II membrane protein</topology>
    </subcellularLocation>
</comment>
<evidence type="ECO:0000256" key="10">
    <source>
        <dbReference type="ARBA" id="ARBA00022723"/>
    </source>
</evidence>
<comment type="pathway">
    <text evidence="4">Glycan metabolism; heparan sulfate biosynthesis.</text>
</comment>
<name>A0A813IKC5_POLGL</name>
<dbReference type="AlphaFoldDB" id="A0A813IKC5"/>
<comment type="catalytic activity">
    <reaction evidence="19">
        <text>UDP-alpha-D-xylose + L-seryl-[protein] = 3-O-(beta-D-xylosyl)-L-seryl-[protein] + UDP + H(+)</text>
        <dbReference type="Rhea" id="RHEA:50192"/>
        <dbReference type="Rhea" id="RHEA-COMP:9863"/>
        <dbReference type="Rhea" id="RHEA-COMP:12567"/>
        <dbReference type="ChEBI" id="CHEBI:15378"/>
        <dbReference type="ChEBI" id="CHEBI:29999"/>
        <dbReference type="ChEBI" id="CHEBI:57632"/>
        <dbReference type="ChEBI" id="CHEBI:58223"/>
        <dbReference type="ChEBI" id="CHEBI:132085"/>
        <dbReference type="EC" id="2.4.2.26"/>
    </reaction>
</comment>
<dbReference type="GO" id="GO:0005789">
    <property type="term" value="C:endoplasmic reticulum membrane"/>
    <property type="evidence" value="ECO:0007669"/>
    <property type="project" value="UniProtKB-SubCell"/>
</dbReference>
<comment type="caution">
    <text evidence="21">The sequence shown here is derived from an EMBL/GenBank/DDBJ whole genome shotgun (WGS) entry which is preliminary data.</text>
</comment>
<evidence type="ECO:0000256" key="8">
    <source>
        <dbReference type="ARBA" id="ARBA00022679"/>
    </source>
</evidence>
<evidence type="ECO:0000256" key="3">
    <source>
        <dbReference type="ARBA" id="ARBA00004840"/>
    </source>
</evidence>
<keyword evidence="9" id="KW-0812">Transmembrane</keyword>
<comment type="pathway">
    <text evidence="3">Glycan metabolism; chondroitin sulfate biosynthesis.</text>
</comment>
<organism evidence="21 22">
    <name type="scientific">Polarella glacialis</name>
    <name type="common">Dinoflagellate</name>
    <dbReference type="NCBI Taxonomy" id="89957"/>
    <lineage>
        <taxon>Eukaryota</taxon>
        <taxon>Sar</taxon>
        <taxon>Alveolata</taxon>
        <taxon>Dinophyceae</taxon>
        <taxon>Suessiales</taxon>
        <taxon>Suessiaceae</taxon>
        <taxon>Polarella</taxon>
    </lineage>
</organism>
<dbReference type="GO" id="GO:0050650">
    <property type="term" value="P:chondroitin sulfate proteoglycan biosynthetic process"/>
    <property type="evidence" value="ECO:0007669"/>
    <property type="project" value="TreeGrafter"/>
</dbReference>
<evidence type="ECO:0000313" key="22">
    <source>
        <dbReference type="Proteomes" id="UP000626109"/>
    </source>
</evidence>
<keyword evidence="20" id="KW-0732">Signal</keyword>
<keyword evidence="7" id="KW-0328">Glycosyltransferase</keyword>
<evidence type="ECO:0000256" key="1">
    <source>
        <dbReference type="ARBA" id="ARBA00004323"/>
    </source>
</evidence>
<feature type="signal peptide" evidence="20">
    <location>
        <begin position="1"/>
        <end position="19"/>
    </location>
</feature>
<evidence type="ECO:0000256" key="11">
    <source>
        <dbReference type="ARBA" id="ARBA00022824"/>
    </source>
</evidence>
<evidence type="ECO:0000256" key="19">
    <source>
        <dbReference type="ARBA" id="ARBA00047847"/>
    </source>
</evidence>
<dbReference type="GO" id="GO:0000139">
    <property type="term" value="C:Golgi membrane"/>
    <property type="evidence" value="ECO:0007669"/>
    <property type="project" value="UniProtKB-SubCell"/>
</dbReference>
<evidence type="ECO:0000256" key="4">
    <source>
        <dbReference type="ARBA" id="ARBA00005093"/>
    </source>
</evidence>
<keyword evidence="17" id="KW-0325">Glycoprotein</keyword>
<dbReference type="PANTHER" id="PTHR46025">
    <property type="entry name" value="XYLOSYLTRANSFERASE OXT"/>
    <property type="match status" value="1"/>
</dbReference>
<evidence type="ECO:0000256" key="17">
    <source>
        <dbReference type="ARBA" id="ARBA00023180"/>
    </source>
</evidence>
<evidence type="ECO:0000256" key="5">
    <source>
        <dbReference type="ARBA" id="ARBA00010195"/>
    </source>
</evidence>
<keyword evidence="16" id="KW-1015">Disulfide bond</keyword>
<comment type="similarity">
    <text evidence="5">Belongs to the glycosyltransferase 14 family. XylT subfamily.</text>
</comment>
<keyword evidence="14" id="KW-0333">Golgi apparatus</keyword>
<keyword evidence="10" id="KW-0479">Metal-binding</keyword>
<sequence length="596" mass="66708">MKWRPRISALVWATPLCSGIDWGTPDQPIAAHEQVNRFEQRLLESKLTVGSPRCHTHFLKQATLAAGRHMRLTEKDVKPIVNKCPPTNGAPQKKDRESTGVVFVWILYDDPDLVLDAARLLLGAPMNFTRKALFHVDASAAISTHAAILDFTLGHYKQARKVPSFDVEWGDFSFVDAQLASMRAALDAWPGEWDTMVFLAATDMMLGSVQYFNDFFATHGGMTFLGEAGESAISKDIWEVLVNDLISSCDNLTVSLGMRHKPITMEYLESAGGNLYMGNSQQIMSVRFVRYLLSERDENAASLREVLYFGASSDETFIKTVFFNSPLCHEGISSIERDFFLYFWPLRDKTNCRRAELASLPWLCGKRPLWLRDLDATRLAFYPRTLFTRKADSHHSPELLQKVKQWIMNFERPAPQQQGAAFRLKDAGDRCMHVSLKADGTTKFQWLRECDSQASVLAAFCTGSLEQKNSRDGQGLCLRSFPAKGEADALCTIRSAHTAACLRTRGSAEFLEGTSVGFSACPSFLEGALFRFPKCSQMQLAARMAEESYGLGANRGLCVFPAKDTLELQLCNESVARKKAGQRVIFTRALNEHSEL</sequence>
<reference evidence="21" key="1">
    <citation type="submission" date="2021-02" db="EMBL/GenBank/DDBJ databases">
        <authorList>
            <person name="Dougan E. K."/>
            <person name="Rhodes N."/>
            <person name="Thang M."/>
            <person name="Chan C."/>
        </authorList>
    </citation>
    <scope>NUCLEOTIDE SEQUENCE</scope>
</reference>
<dbReference type="GO" id="GO:0046872">
    <property type="term" value="F:metal ion binding"/>
    <property type="evidence" value="ECO:0007669"/>
    <property type="project" value="UniProtKB-KW"/>
</dbReference>
<dbReference type="UniPathway" id="UPA00755"/>
<dbReference type="Pfam" id="PF02485">
    <property type="entry name" value="Branch"/>
    <property type="match status" value="1"/>
</dbReference>
<evidence type="ECO:0000256" key="20">
    <source>
        <dbReference type="SAM" id="SignalP"/>
    </source>
</evidence>